<dbReference type="GO" id="GO:0004413">
    <property type="term" value="F:homoserine kinase activity"/>
    <property type="evidence" value="ECO:0007669"/>
    <property type="project" value="UniProtKB-UniRule"/>
</dbReference>
<dbReference type="EMBL" id="CP060789">
    <property type="protein sequence ID" value="QNP56665.1"/>
    <property type="molecule type" value="Genomic_DNA"/>
</dbReference>
<dbReference type="Gene3D" id="3.30.230.10">
    <property type="match status" value="1"/>
</dbReference>
<dbReference type="Gene3D" id="3.30.70.890">
    <property type="entry name" value="GHMP kinase, C-terminal domain"/>
    <property type="match status" value="1"/>
</dbReference>
<comment type="pathway">
    <text evidence="1 13">Amino-acid biosynthesis; L-threonine biosynthesis; L-threonine from L-aspartate: step 4/5.</text>
</comment>
<dbReference type="PANTHER" id="PTHR20861:SF1">
    <property type="entry name" value="HOMOSERINE KINASE"/>
    <property type="match status" value="1"/>
</dbReference>
<evidence type="ECO:0000256" key="3">
    <source>
        <dbReference type="ARBA" id="ARBA00012078"/>
    </source>
</evidence>
<dbReference type="EC" id="2.7.1.39" evidence="3 13"/>
<evidence type="ECO:0000259" key="14">
    <source>
        <dbReference type="Pfam" id="PF00288"/>
    </source>
</evidence>
<evidence type="ECO:0000313" key="16">
    <source>
        <dbReference type="EMBL" id="QNP56665.1"/>
    </source>
</evidence>
<evidence type="ECO:0000256" key="4">
    <source>
        <dbReference type="ARBA" id="ARBA00017858"/>
    </source>
</evidence>
<dbReference type="HAMAP" id="MF_00384">
    <property type="entry name" value="Homoser_kinase"/>
    <property type="match status" value="1"/>
</dbReference>
<dbReference type="InterPro" id="IPR020568">
    <property type="entry name" value="Ribosomal_Su5_D2-typ_SF"/>
</dbReference>
<accession>A0A7H0H7Z9</accession>
<keyword evidence="7 13" id="KW-0791">Threonine biosynthesis</keyword>
<evidence type="ECO:0000256" key="13">
    <source>
        <dbReference type="HAMAP-Rule" id="MF_00384"/>
    </source>
</evidence>
<dbReference type="InterPro" id="IPR014721">
    <property type="entry name" value="Ribsml_uS5_D2-typ_fold_subgr"/>
</dbReference>
<evidence type="ECO:0000256" key="12">
    <source>
        <dbReference type="ARBA" id="ARBA00049954"/>
    </source>
</evidence>
<keyword evidence="13" id="KW-0963">Cytoplasm</keyword>
<keyword evidence="10 13" id="KW-0067">ATP-binding</keyword>
<dbReference type="Pfam" id="PF08544">
    <property type="entry name" value="GHMP_kinases_C"/>
    <property type="match status" value="1"/>
</dbReference>
<dbReference type="UniPathway" id="UPA00050">
    <property type="reaction ID" value="UER00064"/>
</dbReference>
<sequence>MGRRLRVRVPATTANLGSGFDCVGMAFDWYDELELELGADGLEVEVTGEGAADVPRDERHLVVDSILRGLAALGTPRQGMRLVAHNTIPHSRGLGSSAAAIVAGLALAWGVARPGEPLDPAWLTRIGNDVEGHPDNVGAAAWGGAILAWARDSRVSLVQLPVPEDFAAIAYVPGTECRTDDARAVLPAAVTREDAVSQAIAAAVLPLALTQRPDLLFDATFDRLHQQYRAPLMPESYDLMLRLRAAGVPAAISGAGPTVIAVGPPAQLAPADAVDAAGFLVRRLSPGAGAQLAD</sequence>
<feature type="domain" description="GHMP kinase N-terminal" evidence="14">
    <location>
        <begin position="70"/>
        <end position="144"/>
    </location>
</feature>
<keyword evidence="9 13" id="KW-0418">Kinase</keyword>
<evidence type="ECO:0000259" key="15">
    <source>
        <dbReference type="Pfam" id="PF08544"/>
    </source>
</evidence>
<dbReference type="RefSeq" id="WP_187721765.1">
    <property type="nucleotide sequence ID" value="NZ_BAABBL010000002.1"/>
</dbReference>
<comment type="subcellular location">
    <subcellularLocation>
        <location evidence="13">Cytoplasm</location>
    </subcellularLocation>
</comment>
<dbReference type="PRINTS" id="PR00958">
    <property type="entry name" value="HOMSERKINASE"/>
</dbReference>
<evidence type="ECO:0000256" key="11">
    <source>
        <dbReference type="ARBA" id="ARBA00049375"/>
    </source>
</evidence>
<dbReference type="PROSITE" id="PS00627">
    <property type="entry name" value="GHMP_KINASES_ATP"/>
    <property type="match status" value="1"/>
</dbReference>
<reference evidence="16 17" key="1">
    <citation type="submission" date="2020-08" db="EMBL/GenBank/DDBJ databases">
        <title>Genome sequence of Tessaracoccus defluvii JCM 17540T.</title>
        <authorList>
            <person name="Hyun D.-W."/>
            <person name="Bae J.-W."/>
        </authorList>
    </citation>
    <scope>NUCLEOTIDE SEQUENCE [LARGE SCALE GENOMIC DNA]</scope>
    <source>
        <strain evidence="16 17">JCM 17540</strain>
    </source>
</reference>
<dbReference type="GO" id="GO:0009088">
    <property type="term" value="P:threonine biosynthetic process"/>
    <property type="evidence" value="ECO:0007669"/>
    <property type="project" value="UniProtKB-UniRule"/>
</dbReference>
<dbReference type="PIRSF" id="PIRSF000676">
    <property type="entry name" value="Homoser_kin"/>
    <property type="match status" value="1"/>
</dbReference>
<evidence type="ECO:0000256" key="7">
    <source>
        <dbReference type="ARBA" id="ARBA00022697"/>
    </source>
</evidence>
<dbReference type="InterPro" id="IPR013750">
    <property type="entry name" value="GHMP_kinase_C_dom"/>
</dbReference>
<dbReference type="Pfam" id="PF00288">
    <property type="entry name" value="GHMP_kinases_N"/>
    <property type="match status" value="1"/>
</dbReference>
<dbReference type="NCBIfam" id="TIGR00191">
    <property type="entry name" value="thrB"/>
    <property type="match status" value="1"/>
</dbReference>
<feature type="domain" description="GHMP kinase C-terminal" evidence="15">
    <location>
        <begin position="216"/>
        <end position="266"/>
    </location>
</feature>
<comment type="catalytic activity">
    <reaction evidence="11 13">
        <text>L-homoserine + ATP = O-phospho-L-homoserine + ADP + H(+)</text>
        <dbReference type="Rhea" id="RHEA:13985"/>
        <dbReference type="ChEBI" id="CHEBI:15378"/>
        <dbReference type="ChEBI" id="CHEBI:30616"/>
        <dbReference type="ChEBI" id="CHEBI:57476"/>
        <dbReference type="ChEBI" id="CHEBI:57590"/>
        <dbReference type="ChEBI" id="CHEBI:456216"/>
        <dbReference type="EC" id="2.7.1.39"/>
    </reaction>
</comment>
<evidence type="ECO:0000256" key="10">
    <source>
        <dbReference type="ARBA" id="ARBA00022840"/>
    </source>
</evidence>
<protein>
    <recommendedName>
        <fullName evidence="4 13">Homoserine kinase</fullName>
        <shortName evidence="13">HK</shortName>
        <shortName evidence="13">HSK</shortName>
        <ecNumber evidence="3 13">2.7.1.39</ecNumber>
    </recommendedName>
</protein>
<comment type="function">
    <text evidence="12 13">Catalyzes the ATP-dependent phosphorylation of L-homoserine to L-homoserine phosphate.</text>
</comment>
<evidence type="ECO:0000256" key="1">
    <source>
        <dbReference type="ARBA" id="ARBA00005015"/>
    </source>
</evidence>
<dbReference type="InterPro" id="IPR000870">
    <property type="entry name" value="Homoserine_kinase"/>
</dbReference>
<evidence type="ECO:0000313" key="17">
    <source>
        <dbReference type="Proteomes" id="UP000516117"/>
    </source>
</evidence>
<dbReference type="GO" id="GO:0005737">
    <property type="term" value="C:cytoplasm"/>
    <property type="evidence" value="ECO:0007669"/>
    <property type="project" value="UniProtKB-SubCell"/>
</dbReference>
<keyword evidence="6 13" id="KW-0808">Transferase</keyword>
<evidence type="ECO:0000256" key="8">
    <source>
        <dbReference type="ARBA" id="ARBA00022741"/>
    </source>
</evidence>
<proteinExistence type="inferred from homology"/>
<dbReference type="InterPro" id="IPR006204">
    <property type="entry name" value="GHMP_kinase_N_dom"/>
</dbReference>
<dbReference type="InterPro" id="IPR036554">
    <property type="entry name" value="GHMP_kinase_C_sf"/>
</dbReference>
<evidence type="ECO:0000256" key="9">
    <source>
        <dbReference type="ARBA" id="ARBA00022777"/>
    </source>
</evidence>
<keyword evidence="5 13" id="KW-0028">Amino-acid biosynthesis</keyword>
<organism evidence="16 17">
    <name type="scientific">Tessaracoccus defluvii</name>
    <dbReference type="NCBI Taxonomy" id="1285901"/>
    <lineage>
        <taxon>Bacteria</taxon>
        <taxon>Bacillati</taxon>
        <taxon>Actinomycetota</taxon>
        <taxon>Actinomycetes</taxon>
        <taxon>Propionibacteriales</taxon>
        <taxon>Propionibacteriaceae</taxon>
        <taxon>Tessaracoccus</taxon>
    </lineage>
</organism>
<dbReference type="KEGG" id="tdf:H9L22_04545"/>
<keyword evidence="8 13" id="KW-0547">Nucleotide-binding</keyword>
<name>A0A7H0H7Z9_9ACTN</name>
<evidence type="ECO:0000256" key="2">
    <source>
        <dbReference type="ARBA" id="ARBA00007370"/>
    </source>
</evidence>
<dbReference type="Proteomes" id="UP000516117">
    <property type="component" value="Chromosome"/>
</dbReference>
<dbReference type="PANTHER" id="PTHR20861">
    <property type="entry name" value="HOMOSERINE/4-DIPHOSPHOCYTIDYL-2-C-METHYL-D-ERYTHRITOL KINASE"/>
    <property type="match status" value="1"/>
</dbReference>
<dbReference type="SUPFAM" id="SSF54211">
    <property type="entry name" value="Ribosomal protein S5 domain 2-like"/>
    <property type="match status" value="1"/>
</dbReference>
<gene>
    <name evidence="13 16" type="primary">thrB</name>
    <name evidence="16" type="ORF">H9L22_04545</name>
</gene>
<evidence type="ECO:0000256" key="6">
    <source>
        <dbReference type="ARBA" id="ARBA00022679"/>
    </source>
</evidence>
<dbReference type="AlphaFoldDB" id="A0A7H0H7Z9"/>
<keyword evidence="17" id="KW-1185">Reference proteome</keyword>
<evidence type="ECO:0000256" key="5">
    <source>
        <dbReference type="ARBA" id="ARBA00022605"/>
    </source>
</evidence>
<comment type="similarity">
    <text evidence="2 13">Belongs to the GHMP kinase family. Homoserine kinase subfamily.</text>
</comment>
<dbReference type="GO" id="GO:0005524">
    <property type="term" value="F:ATP binding"/>
    <property type="evidence" value="ECO:0007669"/>
    <property type="project" value="UniProtKB-UniRule"/>
</dbReference>
<dbReference type="SUPFAM" id="SSF55060">
    <property type="entry name" value="GHMP Kinase, C-terminal domain"/>
    <property type="match status" value="1"/>
</dbReference>
<feature type="binding site" evidence="13">
    <location>
        <begin position="89"/>
        <end position="99"/>
    </location>
    <ligand>
        <name>ATP</name>
        <dbReference type="ChEBI" id="CHEBI:30616"/>
    </ligand>
</feature>
<dbReference type="InterPro" id="IPR006203">
    <property type="entry name" value="GHMP_knse_ATP-bd_CS"/>
</dbReference>